<evidence type="ECO:0000313" key="2">
    <source>
        <dbReference type="EMBL" id="MFC3614562.1"/>
    </source>
</evidence>
<protein>
    <recommendedName>
        <fullName evidence="4">Lipoprotein</fullName>
    </recommendedName>
</protein>
<sequence>MKLKIATACAFALFLAACGQNEPVPVALNPEPIYDKYGTPSCAPGYVVATSASGQTVCSPVDG</sequence>
<evidence type="ECO:0000313" key="3">
    <source>
        <dbReference type="Proteomes" id="UP001595629"/>
    </source>
</evidence>
<dbReference type="PROSITE" id="PS51257">
    <property type="entry name" value="PROKAR_LIPOPROTEIN"/>
    <property type="match status" value="1"/>
</dbReference>
<name>A0ABV7TG24_9RHOB</name>
<dbReference type="EMBL" id="JBHRXI010000012">
    <property type="protein sequence ID" value="MFC3614562.1"/>
    <property type="molecule type" value="Genomic_DNA"/>
</dbReference>
<keyword evidence="1" id="KW-0732">Signal</keyword>
<keyword evidence="3" id="KW-1185">Reference proteome</keyword>
<organism evidence="2 3">
    <name type="scientific">Lutimaribacter marinistellae</name>
    <dbReference type="NCBI Taxonomy" id="1820329"/>
    <lineage>
        <taxon>Bacteria</taxon>
        <taxon>Pseudomonadati</taxon>
        <taxon>Pseudomonadota</taxon>
        <taxon>Alphaproteobacteria</taxon>
        <taxon>Rhodobacterales</taxon>
        <taxon>Roseobacteraceae</taxon>
        <taxon>Lutimaribacter</taxon>
    </lineage>
</organism>
<proteinExistence type="predicted"/>
<accession>A0ABV7TG24</accession>
<dbReference type="RefSeq" id="WP_386735845.1">
    <property type="nucleotide sequence ID" value="NZ_JBHRXI010000012.1"/>
</dbReference>
<reference evidence="3" key="1">
    <citation type="journal article" date="2019" name="Int. J. Syst. Evol. Microbiol.">
        <title>The Global Catalogue of Microorganisms (GCM) 10K type strain sequencing project: providing services to taxonomists for standard genome sequencing and annotation.</title>
        <authorList>
            <consortium name="The Broad Institute Genomics Platform"/>
            <consortium name="The Broad Institute Genome Sequencing Center for Infectious Disease"/>
            <person name="Wu L."/>
            <person name="Ma J."/>
        </authorList>
    </citation>
    <scope>NUCLEOTIDE SEQUENCE [LARGE SCALE GENOMIC DNA]</scope>
    <source>
        <strain evidence="3">KCTC 42911</strain>
    </source>
</reference>
<gene>
    <name evidence="2" type="ORF">ACFORG_12380</name>
</gene>
<evidence type="ECO:0008006" key="4">
    <source>
        <dbReference type="Google" id="ProtNLM"/>
    </source>
</evidence>
<evidence type="ECO:0000256" key="1">
    <source>
        <dbReference type="SAM" id="SignalP"/>
    </source>
</evidence>
<comment type="caution">
    <text evidence="2">The sequence shown here is derived from an EMBL/GenBank/DDBJ whole genome shotgun (WGS) entry which is preliminary data.</text>
</comment>
<dbReference type="Proteomes" id="UP001595629">
    <property type="component" value="Unassembled WGS sequence"/>
</dbReference>
<feature type="chain" id="PRO_5046287819" description="Lipoprotein" evidence="1">
    <location>
        <begin position="20"/>
        <end position="63"/>
    </location>
</feature>
<feature type="signal peptide" evidence="1">
    <location>
        <begin position="1"/>
        <end position="19"/>
    </location>
</feature>